<comment type="caution">
    <text evidence="3">The sequence shown here is derived from an EMBL/GenBank/DDBJ whole genome shotgun (WGS) entry which is preliminary data.</text>
</comment>
<dbReference type="Pfam" id="PF06464">
    <property type="entry name" value="DMAP_binding"/>
    <property type="match status" value="1"/>
</dbReference>
<feature type="compositionally biased region" description="Polar residues" evidence="1">
    <location>
        <begin position="145"/>
        <end position="158"/>
    </location>
</feature>
<evidence type="ECO:0000259" key="2">
    <source>
        <dbReference type="PROSITE" id="PS51912"/>
    </source>
</evidence>
<feature type="region of interest" description="Disordered" evidence="1">
    <location>
        <begin position="107"/>
        <end position="190"/>
    </location>
</feature>
<reference evidence="3" key="1">
    <citation type="submission" date="2023-06" db="EMBL/GenBank/DDBJ databases">
        <title>Genomic analysis of the entomopathogenic nematode Steinernema hermaphroditum.</title>
        <authorList>
            <person name="Schwarz E.M."/>
            <person name="Heppert J.K."/>
            <person name="Baniya A."/>
            <person name="Schwartz H.T."/>
            <person name="Tan C.-H."/>
            <person name="Antoshechkin I."/>
            <person name="Sternberg P.W."/>
            <person name="Goodrich-Blair H."/>
            <person name="Dillman A.R."/>
        </authorList>
    </citation>
    <scope>NUCLEOTIDE SEQUENCE</scope>
    <source>
        <strain evidence="3">PS9179</strain>
        <tissue evidence="3">Whole animal</tissue>
    </source>
</reference>
<dbReference type="SMART" id="SM01137">
    <property type="entry name" value="DMAP_binding"/>
    <property type="match status" value="1"/>
</dbReference>
<sequence length="329" mass="36504">MEALDTSKLPAEIRERLAVLDLELSEGDITQKGYDKKKNLLLVPYLQAQLNGGTKPAASPQTRARRRNQRRLTKDESRFHSEIRAEAVQQALSQWKQEDKNILQPIKRGATQRRTTSSDQQPAAQLQRRRRTASDSSSDEDDSLFGSTGRNKSANQSLQKKKEKTAQSRADHNLNGRSKSGSVISDERMPTFMCPPPDLTSSAAEAVMRRATARQQEREQRQHAMLESVISAAAKETKDDAHNYQNVVVGETTADQLIVPPPRTTSSTLDNKSSEGEDAVYVNTQTTTTTDSGNCPDFQNAIIPIKPAKVSLKIQQLLHSLQVSLSPKC</sequence>
<dbReference type="EMBL" id="JAUCMV010000001">
    <property type="protein sequence ID" value="KAK0426915.1"/>
    <property type="molecule type" value="Genomic_DNA"/>
</dbReference>
<name>A0AA39INI0_9BILA</name>
<organism evidence="3 4">
    <name type="scientific">Steinernema hermaphroditum</name>
    <dbReference type="NCBI Taxonomy" id="289476"/>
    <lineage>
        <taxon>Eukaryota</taxon>
        <taxon>Metazoa</taxon>
        <taxon>Ecdysozoa</taxon>
        <taxon>Nematoda</taxon>
        <taxon>Chromadorea</taxon>
        <taxon>Rhabditida</taxon>
        <taxon>Tylenchina</taxon>
        <taxon>Panagrolaimomorpha</taxon>
        <taxon>Strongyloidoidea</taxon>
        <taxon>Steinernematidae</taxon>
        <taxon>Steinernema</taxon>
    </lineage>
</organism>
<dbReference type="PROSITE" id="PS51912">
    <property type="entry name" value="DMAP1_BIND"/>
    <property type="match status" value="1"/>
</dbReference>
<gene>
    <name evidence="3" type="ORF">QR680_009967</name>
</gene>
<protein>
    <recommendedName>
        <fullName evidence="2">DMAP1-binding domain-containing protein</fullName>
    </recommendedName>
</protein>
<accession>A0AA39INI0</accession>
<evidence type="ECO:0000256" key="1">
    <source>
        <dbReference type="SAM" id="MobiDB-lite"/>
    </source>
</evidence>
<dbReference type="Proteomes" id="UP001175271">
    <property type="component" value="Unassembled WGS sequence"/>
</dbReference>
<keyword evidence="4" id="KW-1185">Reference proteome</keyword>
<evidence type="ECO:0000313" key="4">
    <source>
        <dbReference type="Proteomes" id="UP001175271"/>
    </source>
</evidence>
<proteinExistence type="predicted"/>
<feature type="compositionally biased region" description="Basic and acidic residues" evidence="1">
    <location>
        <begin position="164"/>
        <end position="174"/>
    </location>
</feature>
<dbReference type="AlphaFoldDB" id="A0AA39INI0"/>
<dbReference type="InterPro" id="IPR010506">
    <property type="entry name" value="DMAP1-bd"/>
</dbReference>
<evidence type="ECO:0000313" key="3">
    <source>
        <dbReference type="EMBL" id="KAK0426915.1"/>
    </source>
</evidence>
<feature type="region of interest" description="Disordered" evidence="1">
    <location>
        <begin position="51"/>
        <end position="78"/>
    </location>
</feature>
<feature type="domain" description="DMAP1-binding" evidence="2">
    <location>
        <begin position="5"/>
        <end position="117"/>
    </location>
</feature>